<dbReference type="AlphaFoldDB" id="A0A8J3QDZ3"/>
<gene>
    <name evidence="1" type="ORF">Rhe02_56480</name>
</gene>
<comment type="caution">
    <text evidence="1">The sequence shown here is derived from an EMBL/GenBank/DDBJ whole genome shotgun (WGS) entry which is preliminary data.</text>
</comment>
<protein>
    <submittedName>
        <fullName evidence="1">Uncharacterized protein</fullName>
    </submittedName>
</protein>
<dbReference type="RefSeq" id="WP_203911366.1">
    <property type="nucleotide sequence ID" value="NZ_BONY01000038.1"/>
</dbReference>
<name>A0A8J3QDZ3_9ACTN</name>
<dbReference type="EMBL" id="BONY01000038">
    <property type="protein sequence ID" value="GIH07581.1"/>
    <property type="molecule type" value="Genomic_DNA"/>
</dbReference>
<dbReference type="Proteomes" id="UP000612899">
    <property type="component" value="Unassembled WGS sequence"/>
</dbReference>
<organism evidence="1 2">
    <name type="scientific">Rhizocola hellebori</name>
    <dbReference type="NCBI Taxonomy" id="1392758"/>
    <lineage>
        <taxon>Bacteria</taxon>
        <taxon>Bacillati</taxon>
        <taxon>Actinomycetota</taxon>
        <taxon>Actinomycetes</taxon>
        <taxon>Micromonosporales</taxon>
        <taxon>Micromonosporaceae</taxon>
        <taxon>Rhizocola</taxon>
    </lineage>
</organism>
<evidence type="ECO:0000313" key="1">
    <source>
        <dbReference type="EMBL" id="GIH07581.1"/>
    </source>
</evidence>
<reference evidence="1" key="1">
    <citation type="submission" date="2021-01" db="EMBL/GenBank/DDBJ databases">
        <title>Whole genome shotgun sequence of Rhizocola hellebori NBRC 109834.</title>
        <authorList>
            <person name="Komaki H."/>
            <person name="Tamura T."/>
        </authorList>
    </citation>
    <scope>NUCLEOTIDE SEQUENCE</scope>
    <source>
        <strain evidence="1">NBRC 109834</strain>
    </source>
</reference>
<accession>A0A8J3QDZ3</accession>
<evidence type="ECO:0000313" key="2">
    <source>
        <dbReference type="Proteomes" id="UP000612899"/>
    </source>
</evidence>
<keyword evidence="2" id="KW-1185">Reference proteome</keyword>
<sequence>MYSPAIDRPATTATLNSIPDSQVELIIDEFDHWTLPDTLVQPCGGTWCAADVVVRRR</sequence>
<proteinExistence type="predicted"/>